<comment type="similarity">
    <text evidence="2">Belongs to the apolipoprotein O/MICOS complex subunit Mic27 family.</text>
</comment>
<feature type="coiled-coil region" evidence="8">
    <location>
        <begin position="84"/>
        <end position="111"/>
    </location>
</feature>
<dbReference type="Pfam" id="PF09769">
    <property type="entry name" value="ApoO"/>
    <property type="match status" value="1"/>
</dbReference>
<evidence type="ECO:0000256" key="1">
    <source>
        <dbReference type="ARBA" id="ARBA00004325"/>
    </source>
</evidence>
<dbReference type="EMBL" id="WIXP02000010">
    <property type="protein sequence ID" value="KAF6204293.1"/>
    <property type="molecule type" value="Genomic_DNA"/>
</dbReference>
<protein>
    <recommendedName>
        <fullName evidence="7">MICOS complex subunit</fullName>
    </recommendedName>
</protein>
<feature type="signal peptide" evidence="10">
    <location>
        <begin position="1"/>
        <end position="22"/>
    </location>
</feature>
<evidence type="ECO:0000256" key="3">
    <source>
        <dbReference type="ARBA" id="ARBA00022692"/>
    </source>
</evidence>
<evidence type="ECO:0000256" key="4">
    <source>
        <dbReference type="ARBA" id="ARBA00022989"/>
    </source>
</evidence>
<comment type="subcellular location">
    <subcellularLocation>
        <location evidence="7">Mitochondrion inner membrane</location>
    </subcellularLocation>
    <subcellularLocation>
        <location evidence="1">Mitochondrion membrane</location>
    </subcellularLocation>
</comment>
<feature type="compositionally biased region" description="Polar residues" evidence="9">
    <location>
        <begin position="568"/>
        <end position="583"/>
    </location>
</feature>
<keyword evidence="6" id="KW-0472">Membrane</keyword>
<dbReference type="OrthoDB" id="5973346at2759"/>
<evidence type="ECO:0000256" key="5">
    <source>
        <dbReference type="ARBA" id="ARBA00023128"/>
    </source>
</evidence>
<keyword evidence="8" id="KW-0175">Coiled coil</keyword>
<dbReference type="InterPro" id="IPR033182">
    <property type="entry name" value="MIC26/MIC27_animal"/>
</dbReference>
<evidence type="ECO:0000256" key="10">
    <source>
        <dbReference type="SAM" id="SignalP"/>
    </source>
</evidence>
<dbReference type="Proteomes" id="UP000466442">
    <property type="component" value="Unassembled WGS sequence"/>
</dbReference>
<evidence type="ECO:0000256" key="8">
    <source>
        <dbReference type="SAM" id="Coils"/>
    </source>
</evidence>
<keyword evidence="10" id="KW-0732">Signal</keyword>
<evidence type="ECO:0000256" key="7">
    <source>
        <dbReference type="RuleBase" id="RU363021"/>
    </source>
</evidence>
<gene>
    <name evidence="11" type="ORF">GE061_002633</name>
</gene>
<keyword evidence="7" id="KW-0999">Mitochondrion inner membrane</keyword>
<dbReference type="InterPro" id="IPR019166">
    <property type="entry name" value="MIC26/MIC27"/>
</dbReference>
<sequence length="739" mass="80266">MYTRKFVKGLFLPSIGVGVVHAKGEQDKEECDDSKKLIRARDLPLYVEPPKCVTCSNKIDNDDGFLITTIRCARQEFQQIIGQARIIQTEAQNLAEEVKRETEDIVTYLRQEENLLPRLGAIGLGGFAGYLLACRKGMIKKTLYSAAGAGLIAAVAYPNQAKEYTEEVMCEVKKYAVIGYHFLNGVSRDITGYQLPTLSIGHLNISDSAHPPPDAVPSTAHLLPPVVTPTHIPLPGEDPHEVTFTAADGTLWAFRADVDWKKLEKIKPPCFSQKGDGSRELADGKDKSKQLAEEKDKTKQLPGEKDKSKGIPGEKEKRALKDKDKDPCADKPKGKVDPEDKRSYMEKCKERGICGAPKRKIAPNGDKSATQCDPDCAGPKRGVKQKQKKNESKTGLCDEASGKSPPAGAPDSVKTSDKPSRSEPANPCLEKEQPVGSPKPKDPCLEKEQPVGSPKPKDPCLPKEQPVDSPKPKDPCIPKEQPVDSPKPKDPCIPKEQPVDSPKPKNQPSDPCKVDMSASTQYKRSDPTVQPSQKSPDPGPSSDKTNVAPAPSQSTDDGSCRRKRRVTWKQNEQTSVPSQNSEGTGACSRRRSNVCGIQENKGSSSAEDQNINPCPAGGKPGSLSNQGPTPRDPSNPCKIDNASNSGPADSGKSPIKSSSVTVTYPTPPGSADSRVIMSPSDSRGPCGRKPYQPKEVTMGENHRRKPKILRDDSPTAHSQPRQTSRVGSRRKKEPETKET</sequence>
<keyword evidence="12" id="KW-1185">Reference proteome</keyword>
<feature type="compositionally biased region" description="Basic and acidic residues" evidence="9">
    <location>
        <begin position="276"/>
        <end position="352"/>
    </location>
</feature>
<feature type="compositionally biased region" description="Basic and acidic residues" evidence="9">
    <location>
        <begin position="429"/>
        <end position="461"/>
    </location>
</feature>
<comment type="function">
    <text evidence="7">Component of the MICOS complex, a large protein complex of the mitochondrial inner membrane that plays crucial roles in the maintenance of crista junctions, inner membrane architecture, and formation of contact sites to the outer membrane.</text>
</comment>
<keyword evidence="3" id="KW-0812">Transmembrane</keyword>
<dbReference type="PANTHER" id="PTHR14564">
    <property type="entry name" value="MICOS COMPLEX SUBUNIT MIC26 / MIC27 FAMILY MEMBER"/>
    <property type="match status" value="1"/>
</dbReference>
<dbReference type="GO" id="GO:0061617">
    <property type="term" value="C:MICOS complex"/>
    <property type="evidence" value="ECO:0007669"/>
    <property type="project" value="UniProtKB-UniRule"/>
</dbReference>
<feature type="region of interest" description="Disordered" evidence="9">
    <location>
        <begin position="269"/>
        <end position="739"/>
    </location>
</feature>
<dbReference type="GO" id="GO:0042407">
    <property type="term" value="P:cristae formation"/>
    <property type="evidence" value="ECO:0007669"/>
    <property type="project" value="InterPro"/>
</dbReference>
<reference evidence="11" key="1">
    <citation type="journal article" date="2021" name="Mol. Ecol. Resour.">
        <title>Apolygus lucorum genome provides insights into omnivorousness and mesophyll feeding.</title>
        <authorList>
            <person name="Liu Y."/>
            <person name="Liu H."/>
            <person name="Wang H."/>
            <person name="Huang T."/>
            <person name="Liu B."/>
            <person name="Yang B."/>
            <person name="Yin L."/>
            <person name="Li B."/>
            <person name="Zhang Y."/>
            <person name="Zhang S."/>
            <person name="Jiang F."/>
            <person name="Zhang X."/>
            <person name="Ren Y."/>
            <person name="Wang B."/>
            <person name="Wang S."/>
            <person name="Lu Y."/>
            <person name="Wu K."/>
            <person name="Fan W."/>
            <person name="Wang G."/>
        </authorList>
    </citation>
    <scope>NUCLEOTIDE SEQUENCE</scope>
    <source>
        <strain evidence="11">12Hb</strain>
    </source>
</reference>
<proteinExistence type="inferred from homology"/>
<organism evidence="11 12">
    <name type="scientific">Apolygus lucorum</name>
    <name type="common">Small green plant bug</name>
    <name type="synonym">Lygocoris lucorum</name>
    <dbReference type="NCBI Taxonomy" id="248454"/>
    <lineage>
        <taxon>Eukaryota</taxon>
        <taxon>Metazoa</taxon>
        <taxon>Ecdysozoa</taxon>
        <taxon>Arthropoda</taxon>
        <taxon>Hexapoda</taxon>
        <taxon>Insecta</taxon>
        <taxon>Pterygota</taxon>
        <taxon>Neoptera</taxon>
        <taxon>Paraneoptera</taxon>
        <taxon>Hemiptera</taxon>
        <taxon>Heteroptera</taxon>
        <taxon>Panheteroptera</taxon>
        <taxon>Cimicomorpha</taxon>
        <taxon>Miridae</taxon>
        <taxon>Mirini</taxon>
        <taxon>Apolygus</taxon>
    </lineage>
</organism>
<dbReference type="AlphaFoldDB" id="A0A8S9X5Q0"/>
<keyword evidence="4" id="KW-1133">Transmembrane helix</keyword>
<feature type="compositionally biased region" description="Polar residues" evidence="9">
    <location>
        <begin position="600"/>
        <end position="612"/>
    </location>
</feature>
<evidence type="ECO:0000256" key="6">
    <source>
        <dbReference type="ARBA" id="ARBA00023136"/>
    </source>
</evidence>
<evidence type="ECO:0000313" key="11">
    <source>
        <dbReference type="EMBL" id="KAF6204293.1"/>
    </source>
</evidence>
<feature type="compositionally biased region" description="Polar residues" evidence="9">
    <location>
        <begin position="655"/>
        <end position="664"/>
    </location>
</feature>
<comment type="caution">
    <text evidence="11">The sequence shown here is derived from an EMBL/GenBank/DDBJ whole genome shotgun (WGS) entry which is preliminary data.</text>
</comment>
<feature type="compositionally biased region" description="Polar residues" evidence="9">
    <location>
        <begin position="715"/>
        <end position="726"/>
    </location>
</feature>
<accession>A0A8S9X5Q0</accession>
<keyword evidence="5 7" id="KW-0496">Mitochondrion</keyword>
<comment type="subunit">
    <text evidence="7">Component of the mitochondrial contact site and cristae organizing system (MICOS) complex.</text>
</comment>
<feature type="compositionally biased region" description="Polar residues" evidence="9">
    <location>
        <begin position="517"/>
        <end position="535"/>
    </location>
</feature>
<feature type="chain" id="PRO_5035827461" description="MICOS complex subunit" evidence="10">
    <location>
        <begin position="23"/>
        <end position="739"/>
    </location>
</feature>
<evidence type="ECO:0000313" key="12">
    <source>
        <dbReference type="Proteomes" id="UP000466442"/>
    </source>
</evidence>
<name>A0A8S9X5Q0_APOLU</name>
<evidence type="ECO:0000256" key="9">
    <source>
        <dbReference type="SAM" id="MobiDB-lite"/>
    </source>
</evidence>
<evidence type="ECO:0000256" key="2">
    <source>
        <dbReference type="ARBA" id="ARBA00010904"/>
    </source>
</evidence>